<evidence type="ECO:0000313" key="4">
    <source>
        <dbReference type="EMBL" id="KLU06320.1"/>
    </source>
</evidence>
<dbReference type="Gene3D" id="1.25.40.20">
    <property type="entry name" value="Ankyrin repeat-containing domain"/>
    <property type="match status" value="2"/>
</dbReference>
<sequence>MVSLGGLAAQADDGSDNTAKEQEYRRESGLLAGNYFHHPLDIQLCEAIEANDLTAIRSAIASGANVNASGLGGVSPLIWSSLYQRFARFELLLVLGADPNAPFTSEPSLSIHRSVMHDFPGETATCFAAKTGYDGYLELVLEHEADLRTMDDSRRSIPLQIMWARGGNRMGRMNAFVKHGGDINLPSGWGNNETCSVHAITREAFSLAVMLFELGGDPNLPVRYGPGWGLPIDLAVFPLSDDSLVFSVPFPMTQRTHDRILQNRRALKRLIAFLEAAGFSSEEAIQRARKRFDPTYGDLSPDGIAALLASTEMIPREEEHVTTIKDLRASNVPLQVIRWREDTSHVGERARGDEGIQRPLFPLTEAKFRQHYGVRAERFFQSPSTLELCAAIIANDPGQIREAVKNGADVNDVGFAGMTPLLFAFPFQRTERIQALLDLGADPTLRLTSYTGVPGLTMPGLSVLTEASTSSSAEIFERIVASCESQGLHWTTHKHWSGMPMLHAIVSGLESERIAKIKRFQAGSGDLHRLNEDGCDAAMLAIFLSDCATAQHLIEAGMDLNRRNQAGDHLPNVYYRYESASAVEKHNAAQLKFETRLVAPAKELKALFQRKGYRFDDQAGRIRRGEIEDDIRREADEIGRKVRGNAERLRFNWYPRQEFVGSGDLFRDDRYDLRKVFDCQMPVVPEHVPGQLASKVGLDPKAVQE</sequence>
<gene>
    <name evidence="4" type="ORF">RISK_001531</name>
</gene>
<dbReference type="STRING" id="595434.RISK_001531"/>
<dbReference type="InterPro" id="IPR036770">
    <property type="entry name" value="Ankyrin_rpt-contain_sf"/>
</dbReference>
<dbReference type="InterPro" id="IPR002110">
    <property type="entry name" value="Ankyrin_rpt"/>
</dbReference>
<evidence type="ECO:0000313" key="5">
    <source>
        <dbReference type="Proteomes" id="UP000036367"/>
    </source>
</evidence>
<organism evidence="4 5">
    <name type="scientific">Rhodopirellula islandica</name>
    <dbReference type="NCBI Taxonomy" id="595434"/>
    <lineage>
        <taxon>Bacteria</taxon>
        <taxon>Pseudomonadati</taxon>
        <taxon>Planctomycetota</taxon>
        <taxon>Planctomycetia</taxon>
        <taxon>Pirellulales</taxon>
        <taxon>Pirellulaceae</taxon>
        <taxon>Rhodopirellula</taxon>
    </lineage>
</organism>
<evidence type="ECO:0000256" key="3">
    <source>
        <dbReference type="SAM" id="MobiDB-lite"/>
    </source>
</evidence>
<keyword evidence="5" id="KW-1185">Reference proteome</keyword>
<keyword evidence="2" id="KW-0040">ANK repeat</keyword>
<dbReference type="PANTHER" id="PTHR24171">
    <property type="entry name" value="ANKYRIN REPEAT DOMAIN-CONTAINING PROTEIN 39-RELATED"/>
    <property type="match status" value="1"/>
</dbReference>
<dbReference type="EMBL" id="LECT01000015">
    <property type="protein sequence ID" value="KLU06320.1"/>
    <property type="molecule type" value="Genomic_DNA"/>
</dbReference>
<proteinExistence type="predicted"/>
<dbReference type="AlphaFoldDB" id="A0A0J1BIF2"/>
<name>A0A0J1BIF2_RHOIS</name>
<dbReference type="Proteomes" id="UP000036367">
    <property type="component" value="Unassembled WGS sequence"/>
</dbReference>
<dbReference type="SUPFAM" id="SSF48403">
    <property type="entry name" value="Ankyrin repeat"/>
    <property type="match status" value="2"/>
</dbReference>
<dbReference type="PATRIC" id="fig|595434.4.peg.1467"/>
<dbReference type="SMART" id="SM00248">
    <property type="entry name" value="ANK"/>
    <property type="match status" value="7"/>
</dbReference>
<accession>A0A0J1BIF2</accession>
<protein>
    <submittedName>
        <fullName evidence="4">Ankyrin-like protein</fullName>
    </submittedName>
</protein>
<comment type="caution">
    <text evidence="4">The sequence shown here is derived from an EMBL/GenBank/DDBJ whole genome shotgun (WGS) entry which is preliminary data.</text>
</comment>
<feature type="region of interest" description="Disordered" evidence="3">
    <location>
        <begin position="1"/>
        <end position="23"/>
    </location>
</feature>
<evidence type="ECO:0000256" key="2">
    <source>
        <dbReference type="ARBA" id="ARBA00023043"/>
    </source>
</evidence>
<evidence type="ECO:0000256" key="1">
    <source>
        <dbReference type="ARBA" id="ARBA00022737"/>
    </source>
</evidence>
<reference evidence="4" key="1">
    <citation type="submission" date="2015-05" db="EMBL/GenBank/DDBJ databases">
        <title>Permanent draft genome of Rhodopirellula islandicus K833.</title>
        <authorList>
            <person name="Kizina J."/>
            <person name="Richter M."/>
            <person name="Glockner F.O."/>
            <person name="Harder J."/>
        </authorList>
    </citation>
    <scope>NUCLEOTIDE SEQUENCE [LARGE SCALE GENOMIC DNA]</scope>
    <source>
        <strain evidence="4">K833</strain>
    </source>
</reference>
<keyword evidence="1" id="KW-0677">Repeat</keyword>